<feature type="compositionally biased region" description="Basic and acidic residues" evidence="1">
    <location>
        <begin position="259"/>
        <end position="295"/>
    </location>
</feature>
<feature type="region of interest" description="Disordered" evidence="1">
    <location>
        <begin position="49"/>
        <end position="70"/>
    </location>
</feature>
<feature type="compositionally biased region" description="Acidic residues" evidence="1">
    <location>
        <begin position="59"/>
        <end position="69"/>
    </location>
</feature>
<feature type="compositionally biased region" description="Acidic residues" evidence="1">
    <location>
        <begin position="243"/>
        <end position="258"/>
    </location>
</feature>
<sequence>MGPTVSPSFGVSGKTFIFPSSPGGFGPADDGSDVELDGVGDALELYDGESRSVCRTEGEADADEDDNGDGDVCVDVGVGVGGGGGGGLIEVGAGDAADGKGVTDDDGDDDTCGGVGIVGSVDGAFGDEGVGVLDGVETVDDADGDFCENDSVNVRVGDCATEVVAVDDGSEDVSCKDEDATVEVTGKLDSAGGALVVDDGNGELCDAVAAVVVGDDGFTLREDEGVARVDGDEGSDVCGDSGAVDDTDDDDDGDDGDDEAKLESRKEGDVAGKTGEVDVDCHGRCEEPAGDGREYDEGDGEGNGGETGDEEVGVGDGDCDDWCDFVGSTPGSSEYGCE</sequence>
<evidence type="ECO:0000313" key="2">
    <source>
        <dbReference type="EMBL" id="RKP04742.1"/>
    </source>
</evidence>
<dbReference type="EMBL" id="KZ993485">
    <property type="protein sequence ID" value="RKP04742.1"/>
    <property type="molecule type" value="Genomic_DNA"/>
</dbReference>
<organism evidence="2 3">
    <name type="scientific">Thamnocephalis sphaerospora</name>
    <dbReference type="NCBI Taxonomy" id="78915"/>
    <lineage>
        <taxon>Eukaryota</taxon>
        <taxon>Fungi</taxon>
        <taxon>Fungi incertae sedis</taxon>
        <taxon>Zoopagomycota</taxon>
        <taxon>Zoopagomycotina</taxon>
        <taxon>Zoopagomycetes</taxon>
        <taxon>Zoopagales</taxon>
        <taxon>Sigmoideomycetaceae</taxon>
        <taxon>Thamnocephalis</taxon>
    </lineage>
</organism>
<proteinExistence type="predicted"/>
<feature type="region of interest" description="Disordered" evidence="1">
    <location>
        <begin position="225"/>
        <end position="320"/>
    </location>
</feature>
<name>A0A4P9XGJ9_9FUNG</name>
<feature type="compositionally biased region" description="Basic and acidic residues" evidence="1">
    <location>
        <begin position="49"/>
        <end position="58"/>
    </location>
</feature>
<evidence type="ECO:0000313" key="3">
    <source>
        <dbReference type="Proteomes" id="UP000271241"/>
    </source>
</evidence>
<gene>
    <name evidence="2" type="ORF">THASP1DRAFT_33454</name>
</gene>
<dbReference type="AlphaFoldDB" id="A0A4P9XGJ9"/>
<reference evidence="3" key="1">
    <citation type="journal article" date="2018" name="Nat. Microbiol.">
        <title>Leveraging single-cell genomics to expand the fungal tree of life.</title>
        <authorList>
            <person name="Ahrendt S.R."/>
            <person name="Quandt C.A."/>
            <person name="Ciobanu D."/>
            <person name="Clum A."/>
            <person name="Salamov A."/>
            <person name="Andreopoulos B."/>
            <person name="Cheng J.F."/>
            <person name="Woyke T."/>
            <person name="Pelin A."/>
            <person name="Henrissat B."/>
            <person name="Reynolds N.K."/>
            <person name="Benny G.L."/>
            <person name="Smith M.E."/>
            <person name="James T.Y."/>
            <person name="Grigoriev I.V."/>
        </authorList>
    </citation>
    <scope>NUCLEOTIDE SEQUENCE [LARGE SCALE GENOMIC DNA]</scope>
    <source>
        <strain evidence="3">RSA 1356</strain>
    </source>
</reference>
<protein>
    <submittedName>
        <fullName evidence="2">Uncharacterized protein</fullName>
    </submittedName>
</protein>
<evidence type="ECO:0000256" key="1">
    <source>
        <dbReference type="SAM" id="MobiDB-lite"/>
    </source>
</evidence>
<feature type="region of interest" description="Disordered" evidence="1">
    <location>
        <begin position="1"/>
        <end position="36"/>
    </location>
</feature>
<accession>A0A4P9XGJ9</accession>
<keyword evidence="3" id="KW-1185">Reference proteome</keyword>
<dbReference type="Proteomes" id="UP000271241">
    <property type="component" value="Unassembled WGS sequence"/>
</dbReference>
<feature type="compositionally biased region" description="Acidic residues" evidence="1">
    <location>
        <begin position="307"/>
        <end position="320"/>
    </location>
</feature>